<proteinExistence type="inferred from homology"/>
<evidence type="ECO:0000256" key="5">
    <source>
        <dbReference type="ARBA" id="ARBA00022989"/>
    </source>
</evidence>
<keyword evidence="4 7" id="KW-0812">Transmembrane</keyword>
<comment type="caution">
    <text evidence="10">The sequence shown here is derived from an EMBL/GenBank/DDBJ whole genome shotgun (WGS) entry which is preliminary data.</text>
</comment>
<accession>A0A0P6XSH7</accession>
<keyword evidence="3" id="KW-1003">Cell membrane</keyword>
<reference evidence="10 11" key="1">
    <citation type="submission" date="2015-07" db="EMBL/GenBank/DDBJ databases">
        <title>Genome sequence of Levilinea saccharolytica DSM 16555.</title>
        <authorList>
            <person name="Hemp J."/>
            <person name="Ward L.M."/>
            <person name="Pace L.A."/>
            <person name="Fischer W.W."/>
        </authorList>
    </citation>
    <scope>NUCLEOTIDE SEQUENCE [LARGE SCALE GENOMIC DNA]</scope>
    <source>
        <strain evidence="10 11">KIBI-1</strain>
    </source>
</reference>
<feature type="transmembrane region" description="Helical" evidence="7">
    <location>
        <begin position="269"/>
        <end position="291"/>
    </location>
</feature>
<dbReference type="Pfam" id="PF12704">
    <property type="entry name" value="MacB_PCD"/>
    <property type="match status" value="1"/>
</dbReference>
<sequence length="409" mass="44342">MFKIWKIAFRDLVRNRRRSLLTLLAIVIGVSLLLFTGSFYDGVFAGSLDMSIHLQTSDLQIRAQSYDADKISLDWKDLIENPQDLTGQIEAIQGVQAVTPVLWASGMLLSGSESVGVQINGIDPRSPIYDPIRQALTSGEMFAADDRGGVLVGESLAKSLGLSVGQNITLVTNTANRETDQAAFTIRGLFDTGVAQYDDSTIYMPLEKAQTFTAAGTRASAIRILLNDRTQAESYAAAFAAPGLQVLTWKQLNSILMDSVNASAAFIQLLYFIVLGMVAVVIANTLLMSVFERTREMGILSALGMKSRQILGMFLLEAGMLAVVGVALGVLFGGLIVYYYSQVGISFGQDIMEVKASNMITYGKVLYTQFSALKTMQLSLTALIMILLVAVYPASFAARLQPVQSLHGK</sequence>
<dbReference type="PANTHER" id="PTHR30489:SF0">
    <property type="entry name" value="LIPOPROTEIN-RELEASING SYSTEM TRANSMEMBRANE PROTEIN LOLE"/>
    <property type="match status" value="1"/>
</dbReference>
<dbReference type="Pfam" id="PF02687">
    <property type="entry name" value="FtsX"/>
    <property type="match status" value="1"/>
</dbReference>
<evidence type="ECO:0000256" key="1">
    <source>
        <dbReference type="ARBA" id="ARBA00004651"/>
    </source>
</evidence>
<dbReference type="InterPro" id="IPR025857">
    <property type="entry name" value="MacB_PCD"/>
</dbReference>
<comment type="subcellular location">
    <subcellularLocation>
        <location evidence="1">Cell membrane</location>
        <topology evidence="1">Multi-pass membrane protein</topology>
    </subcellularLocation>
</comment>
<dbReference type="InterPro" id="IPR003838">
    <property type="entry name" value="ABC3_permease_C"/>
</dbReference>
<dbReference type="PANTHER" id="PTHR30489">
    <property type="entry name" value="LIPOPROTEIN-RELEASING SYSTEM TRANSMEMBRANE PROTEIN LOLE"/>
    <property type="match status" value="1"/>
</dbReference>
<keyword evidence="6 7" id="KW-0472">Membrane</keyword>
<evidence type="ECO:0000313" key="10">
    <source>
        <dbReference type="EMBL" id="KPL75659.1"/>
    </source>
</evidence>
<feature type="domain" description="ABC3 transporter permease C-terminal" evidence="8">
    <location>
        <begin position="270"/>
        <end position="402"/>
    </location>
</feature>
<dbReference type="RefSeq" id="WP_062417100.1">
    <property type="nucleotide sequence ID" value="NZ_DF967974.1"/>
</dbReference>
<name>A0A0P6XSH7_9CHLR</name>
<keyword evidence="5 7" id="KW-1133">Transmembrane helix</keyword>
<evidence type="ECO:0000256" key="6">
    <source>
        <dbReference type="ARBA" id="ARBA00023136"/>
    </source>
</evidence>
<evidence type="ECO:0000256" key="3">
    <source>
        <dbReference type="ARBA" id="ARBA00022475"/>
    </source>
</evidence>
<evidence type="ECO:0008006" key="12">
    <source>
        <dbReference type="Google" id="ProtNLM"/>
    </source>
</evidence>
<evidence type="ECO:0000259" key="9">
    <source>
        <dbReference type="Pfam" id="PF12704"/>
    </source>
</evidence>
<comment type="similarity">
    <text evidence="2">Belongs to the ABC-4 integral membrane protein family. LolC/E subfamily.</text>
</comment>
<protein>
    <recommendedName>
        <fullName evidence="12">ABC transporter permease</fullName>
    </recommendedName>
</protein>
<evidence type="ECO:0000256" key="4">
    <source>
        <dbReference type="ARBA" id="ARBA00022692"/>
    </source>
</evidence>
<feature type="transmembrane region" description="Helical" evidence="7">
    <location>
        <begin position="20"/>
        <end position="40"/>
    </location>
</feature>
<evidence type="ECO:0000313" key="11">
    <source>
        <dbReference type="Proteomes" id="UP000050501"/>
    </source>
</evidence>
<dbReference type="Proteomes" id="UP000050501">
    <property type="component" value="Unassembled WGS sequence"/>
</dbReference>
<evidence type="ECO:0000256" key="2">
    <source>
        <dbReference type="ARBA" id="ARBA00005236"/>
    </source>
</evidence>
<feature type="domain" description="MacB-like periplasmic core" evidence="9">
    <location>
        <begin position="19"/>
        <end position="239"/>
    </location>
</feature>
<feature type="transmembrane region" description="Helical" evidence="7">
    <location>
        <begin position="311"/>
        <end position="340"/>
    </location>
</feature>
<dbReference type="InterPro" id="IPR051447">
    <property type="entry name" value="Lipoprotein-release_system"/>
</dbReference>
<gene>
    <name evidence="10" type="ORF">ADN01_17660</name>
</gene>
<evidence type="ECO:0000259" key="8">
    <source>
        <dbReference type="Pfam" id="PF02687"/>
    </source>
</evidence>
<dbReference type="STRING" id="229921.ADN01_17660"/>
<keyword evidence="11" id="KW-1185">Reference proteome</keyword>
<dbReference type="EMBL" id="LGCM01000065">
    <property type="protein sequence ID" value="KPL75659.1"/>
    <property type="molecule type" value="Genomic_DNA"/>
</dbReference>
<dbReference type="GO" id="GO:0044874">
    <property type="term" value="P:lipoprotein localization to outer membrane"/>
    <property type="evidence" value="ECO:0007669"/>
    <property type="project" value="TreeGrafter"/>
</dbReference>
<organism evidence="10 11">
    <name type="scientific">Levilinea saccharolytica</name>
    <dbReference type="NCBI Taxonomy" id="229921"/>
    <lineage>
        <taxon>Bacteria</taxon>
        <taxon>Bacillati</taxon>
        <taxon>Chloroflexota</taxon>
        <taxon>Anaerolineae</taxon>
        <taxon>Anaerolineales</taxon>
        <taxon>Anaerolineaceae</taxon>
        <taxon>Levilinea</taxon>
    </lineage>
</organism>
<dbReference type="OrthoDB" id="9770099at2"/>
<dbReference type="AlphaFoldDB" id="A0A0P6XSH7"/>
<dbReference type="GO" id="GO:0098797">
    <property type="term" value="C:plasma membrane protein complex"/>
    <property type="evidence" value="ECO:0007669"/>
    <property type="project" value="TreeGrafter"/>
</dbReference>
<evidence type="ECO:0000256" key="7">
    <source>
        <dbReference type="SAM" id="Phobius"/>
    </source>
</evidence>
<feature type="transmembrane region" description="Helical" evidence="7">
    <location>
        <begin position="378"/>
        <end position="400"/>
    </location>
</feature>